<sequence length="244" mass="28854">MEVSEYSLNSLVNKRFEEFLQESHDEMHQFFEAHRAANVEVFTNEKKVLQEKIESQINEINQLKATINHYKAEKSKSKFHAYLVCKNVNGKRVKKKVMDSWKDFLVDSLKKKKMNEYLATFYKRGLLKRSCRGWKNELQVNQRKNIDQATERKIREAVEKAVKERNQELEILRKMVTEISDDLKNENLAKNHLQYQCDQALLRSMSALHLENMTIRQVSIENNKALTQTSRNLLFTPDKAAVFR</sequence>
<keyword evidence="1" id="KW-0175">Coiled coil</keyword>
<evidence type="ECO:0000313" key="3">
    <source>
        <dbReference type="Proteomes" id="UP001162131"/>
    </source>
</evidence>
<dbReference type="AlphaFoldDB" id="A0AAU9IH02"/>
<feature type="coiled-coil region" evidence="1">
    <location>
        <begin position="39"/>
        <end position="73"/>
    </location>
</feature>
<keyword evidence="3" id="KW-1185">Reference proteome</keyword>
<dbReference type="Proteomes" id="UP001162131">
    <property type="component" value="Unassembled WGS sequence"/>
</dbReference>
<evidence type="ECO:0000256" key="1">
    <source>
        <dbReference type="SAM" id="Coils"/>
    </source>
</evidence>
<evidence type="ECO:0008006" key="4">
    <source>
        <dbReference type="Google" id="ProtNLM"/>
    </source>
</evidence>
<evidence type="ECO:0000313" key="2">
    <source>
        <dbReference type="EMBL" id="CAG9313367.1"/>
    </source>
</evidence>
<reference evidence="2" key="1">
    <citation type="submission" date="2021-09" db="EMBL/GenBank/DDBJ databases">
        <authorList>
            <consortium name="AG Swart"/>
            <person name="Singh M."/>
            <person name="Singh A."/>
            <person name="Seah K."/>
            <person name="Emmerich C."/>
        </authorList>
    </citation>
    <scope>NUCLEOTIDE SEQUENCE</scope>
    <source>
        <strain evidence="2">ATCC30299</strain>
    </source>
</reference>
<name>A0AAU9IH02_9CILI</name>
<protein>
    <recommendedName>
        <fullName evidence="4">Protein of centriole 5</fullName>
    </recommendedName>
</protein>
<organism evidence="2 3">
    <name type="scientific">Blepharisma stoltei</name>
    <dbReference type="NCBI Taxonomy" id="1481888"/>
    <lineage>
        <taxon>Eukaryota</taxon>
        <taxon>Sar</taxon>
        <taxon>Alveolata</taxon>
        <taxon>Ciliophora</taxon>
        <taxon>Postciliodesmatophora</taxon>
        <taxon>Heterotrichea</taxon>
        <taxon>Heterotrichida</taxon>
        <taxon>Blepharismidae</taxon>
        <taxon>Blepharisma</taxon>
    </lineage>
</organism>
<comment type="caution">
    <text evidence="2">The sequence shown here is derived from an EMBL/GenBank/DDBJ whole genome shotgun (WGS) entry which is preliminary data.</text>
</comment>
<proteinExistence type="predicted"/>
<dbReference type="EMBL" id="CAJZBQ010000010">
    <property type="protein sequence ID" value="CAG9313367.1"/>
    <property type="molecule type" value="Genomic_DNA"/>
</dbReference>
<gene>
    <name evidence="2" type="ORF">BSTOLATCC_MIC8639</name>
</gene>
<accession>A0AAU9IH02</accession>